<dbReference type="Proteomes" id="UP000270856">
    <property type="component" value="Unassembled WGS sequence"/>
</dbReference>
<accession>A0A3N4P1L7</accession>
<dbReference type="AlphaFoldDB" id="A0A3N4P1L7"/>
<sequence length="129" mass="14630">MEVVNTVIDFTKVDTYPIFSDCENFAENDNQKECFQNTLTQKLSESLNKADIKVQEAVNDTAWIDILIDNTGRASLVNVNSTNAIDEQIPDFKEILKVSIQRLPSMKPAVKRGIFVKSQYRMAVEVKTI</sequence>
<comment type="caution">
    <text evidence="1">The sequence shown here is derived from an EMBL/GenBank/DDBJ whole genome shotgun (WGS) entry which is preliminary data.</text>
</comment>
<evidence type="ECO:0008006" key="3">
    <source>
        <dbReference type="Google" id="ProtNLM"/>
    </source>
</evidence>
<organism evidence="1 2">
    <name type="scientific">Aureibaculum marinum</name>
    <dbReference type="NCBI Taxonomy" id="2487930"/>
    <lineage>
        <taxon>Bacteria</taxon>
        <taxon>Pseudomonadati</taxon>
        <taxon>Bacteroidota</taxon>
        <taxon>Flavobacteriia</taxon>
        <taxon>Flavobacteriales</taxon>
        <taxon>Flavobacteriaceae</taxon>
        <taxon>Aureibaculum</taxon>
    </lineage>
</organism>
<proteinExistence type="predicted"/>
<reference evidence="1 2" key="1">
    <citation type="submission" date="2018-11" db="EMBL/GenBank/DDBJ databases">
        <title>Aureibaculum marinum gen. nov., sp. nov., a member of the family Flavobacteriaceae isolated from the Bohai Sea.</title>
        <authorList>
            <person name="Ji X."/>
        </authorList>
    </citation>
    <scope>NUCLEOTIDE SEQUENCE [LARGE SCALE GENOMIC DNA]</scope>
    <source>
        <strain evidence="1 2">BH-SD17</strain>
    </source>
</reference>
<evidence type="ECO:0000313" key="1">
    <source>
        <dbReference type="EMBL" id="RPD97719.1"/>
    </source>
</evidence>
<protein>
    <recommendedName>
        <fullName evidence="3">TonB C-terminal domain-containing protein</fullName>
    </recommendedName>
</protein>
<name>A0A3N4P1L7_9FLAO</name>
<evidence type="ECO:0000313" key="2">
    <source>
        <dbReference type="Proteomes" id="UP000270856"/>
    </source>
</evidence>
<keyword evidence="2" id="KW-1185">Reference proteome</keyword>
<gene>
    <name evidence="1" type="ORF">EGM88_07970</name>
</gene>
<dbReference type="EMBL" id="RPFJ01000009">
    <property type="protein sequence ID" value="RPD97719.1"/>
    <property type="molecule type" value="Genomic_DNA"/>
</dbReference>